<comment type="caution">
    <text evidence="2">The sequence shown here is derived from an EMBL/GenBank/DDBJ whole genome shotgun (WGS) entry which is preliminary data.</text>
</comment>
<keyword evidence="1" id="KW-0472">Membrane</keyword>
<reference evidence="2 3" key="1">
    <citation type="submission" date="2024-09" db="EMBL/GenBank/DDBJ databases">
        <title>T2T genomes of carrot and Alternaria dauci and their utility for understanding host-pathogen interaction during carrot leaf blight disease.</title>
        <authorList>
            <person name="Liu W."/>
            <person name="Xu S."/>
            <person name="Ou C."/>
            <person name="Liu X."/>
            <person name="Zhuang F."/>
            <person name="Deng X.W."/>
        </authorList>
    </citation>
    <scope>NUCLEOTIDE SEQUENCE [LARGE SCALE GENOMIC DNA]</scope>
    <source>
        <strain evidence="2 3">A2016</strain>
    </source>
</reference>
<dbReference type="RefSeq" id="XP_069307639.1">
    <property type="nucleotide sequence ID" value="XM_069451818.1"/>
</dbReference>
<evidence type="ECO:0000313" key="3">
    <source>
        <dbReference type="Proteomes" id="UP001578633"/>
    </source>
</evidence>
<feature type="transmembrane region" description="Helical" evidence="1">
    <location>
        <begin position="79"/>
        <end position="103"/>
    </location>
</feature>
<gene>
    <name evidence="2" type="ORF">ACET3X_005595</name>
</gene>
<dbReference type="EMBL" id="JBHGVX010000004">
    <property type="protein sequence ID" value="KAL1797055.1"/>
    <property type="molecule type" value="Genomic_DNA"/>
</dbReference>
<keyword evidence="1" id="KW-0812">Transmembrane</keyword>
<evidence type="ECO:0000256" key="1">
    <source>
        <dbReference type="SAM" id="Phobius"/>
    </source>
</evidence>
<keyword evidence="1" id="KW-1133">Transmembrane helix</keyword>
<organism evidence="2 3">
    <name type="scientific">Alternaria dauci</name>
    <dbReference type="NCBI Taxonomy" id="48095"/>
    <lineage>
        <taxon>Eukaryota</taxon>
        <taxon>Fungi</taxon>
        <taxon>Dikarya</taxon>
        <taxon>Ascomycota</taxon>
        <taxon>Pezizomycotina</taxon>
        <taxon>Dothideomycetes</taxon>
        <taxon>Pleosporomycetidae</taxon>
        <taxon>Pleosporales</taxon>
        <taxon>Pleosporineae</taxon>
        <taxon>Pleosporaceae</taxon>
        <taxon>Alternaria</taxon>
        <taxon>Alternaria sect. Porri</taxon>
    </lineage>
</organism>
<proteinExistence type="predicted"/>
<accession>A0ABR3UKN0</accession>
<protein>
    <submittedName>
        <fullName evidence="2">Uncharacterized protein</fullName>
    </submittedName>
</protein>
<dbReference type="Proteomes" id="UP001578633">
    <property type="component" value="Chromosome 4"/>
</dbReference>
<sequence length="114" mass="12012">MTDEIPSPPTSSPPKPCIGDAIYGTTASSNSIHDSGIEVSPTATLQRTDYPSSRRYYILPPNINGHGRMVLAHRTVPHVVGVVLVVGVFAWGVCCALFAFPLLGGRSGQHGRGA</sequence>
<name>A0ABR3UKN0_9PLEO</name>
<keyword evidence="3" id="KW-1185">Reference proteome</keyword>
<dbReference type="GeneID" id="96085917"/>
<evidence type="ECO:0000313" key="2">
    <source>
        <dbReference type="EMBL" id="KAL1797055.1"/>
    </source>
</evidence>